<dbReference type="Proteomes" id="UP000323537">
    <property type="component" value="Unassembled WGS sequence"/>
</dbReference>
<accession>A0A1I3ASS4</accession>
<evidence type="ECO:0000313" key="3">
    <source>
        <dbReference type="Proteomes" id="UP000323537"/>
    </source>
</evidence>
<protein>
    <submittedName>
        <fullName evidence="2">Uncharacterized protein</fullName>
    </submittedName>
</protein>
<proteinExistence type="predicted"/>
<sequence length="128" mass="14057">MYDRTFGTDWEETELTRQAAIDRAFALGVAAGCGSERPEELDRILEAFPGAYERSMIELAYDEGRTKALEAPIEEPEAVWEELVDGVGTPRTPPLPAALPGALSELTLTRSPRTGPPSALDLPRFLRK</sequence>
<reference evidence="2 3" key="1">
    <citation type="submission" date="2016-10" db="EMBL/GenBank/DDBJ databases">
        <authorList>
            <person name="Varghese N."/>
            <person name="Submissions S."/>
        </authorList>
    </citation>
    <scope>NUCLEOTIDE SEQUENCE [LARGE SCALE GENOMIC DNA]</scope>
    <source>
        <strain evidence="2 3">CGMCC 1.6377</strain>
    </source>
</reference>
<dbReference type="InterPro" id="IPR058370">
    <property type="entry name" value="DUF8057"/>
</dbReference>
<dbReference type="EMBL" id="FOPZ01000007">
    <property type="protein sequence ID" value="SFH53063.1"/>
    <property type="molecule type" value="Genomic_DNA"/>
</dbReference>
<dbReference type="OrthoDB" id="252552at2157"/>
<evidence type="ECO:0000256" key="1">
    <source>
        <dbReference type="SAM" id="MobiDB-lite"/>
    </source>
</evidence>
<organism evidence="2 3">
    <name type="scientific">Halorubrum aquaticum</name>
    <dbReference type="NCBI Taxonomy" id="387340"/>
    <lineage>
        <taxon>Archaea</taxon>
        <taxon>Methanobacteriati</taxon>
        <taxon>Methanobacteriota</taxon>
        <taxon>Stenosarchaea group</taxon>
        <taxon>Halobacteria</taxon>
        <taxon>Halobacteriales</taxon>
        <taxon>Haloferacaceae</taxon>
        <taxon>Halorubrum</taxon>
    </lineage>
</organism>
<dbReference type="Pfam" id="PF26244">
    <property type="entry name" value="DUF8057"/>
    <property type="match status" value="1"/>
</dbReference>
<keyword evidence="3" id="KW-1185">Reference proteome</keyword>
<dbReference type="RefSeq" id="WP_149784262.1">
    <property type="nucleotide sequence ID" value="NZ_BAAADP010000003.1"/>
</dbReference>
<evidence type="ECO:0000313" key="2">
    <source>
        <dbReference type="EMBL" id="SFH53063.1"/>
    </source>
</evidence>
<dbReference type="AlphaFoldDB" id="A0A1I3ASS4"/>
<gene>
    <name evidence="2" type="ORF">SAMN04488066_10776</name>
</gene>
<name>A0A1I3ASS4_9EURY</name>
<feature type="region of interest" description="Disordered" evidence="1">
    <location>
        <begin position="105"/>
        <end position="128"/>
    </location>
</feature>